<dbReference type="Proteomes" id="UP000198937">
    <property type="component" value="Unassembled WGS sequence"/>
</dbReference>
<accession>A0A1C6U3G1</accession>
<feature type="region of interest" description="Disordered" evidence="1">
    <location>
        <begin position="135"/>
        <end position="158"/>
    </location>
</feature>
<organism evidence="2 3">
    <name type="scientific">Micromonospora yangpuensis</name>
    <dbReference type="NCBI Taxonomy" id="683228"/>
    <lineage>
        <taxon>Bacteria</taxon>
        <taxon>Bacillati</taxon>
        <taxon>Actinomycetota</taxon>
        <taxon>Actinomycetes</taxon>
        <taxon>Micromonosporales</taxon>
        <taxon>Micromonosporaceae</taxon>
        <taxon>Micromonospora</taxon>
    </lineage>
</organism>
<dbReference type="OrthoDB" id="5124141at2"/>
<dbReference type="EMBL" id="FMIA01000002">
    <property type="protein sequence ID" value="SCL48441.1"/>
    <property type="molecule type" value="Genomic_DNA"/>
</dbReference>
<dbReference type="SUPFAM" id="SSF56784">
    <property type="entry name" value="HAD-like"/>
    <property type="match status" value="1"/>
</dbReference>
<proteinExistence type="predicted"/>
<evidence type="ECO:0000313" key="2">
    <source>
        <dbReference type="EMBL" id="SCL48441.1"/>
    </source>
</evidence>
<evidence type="ECO:0000256" key="1">
    <source>
        <dbReference type="SAM" id="MobiDB-lite"/>
    </source>
</evidence>
<keyword evidence="3" id="KW-1185">Reference proteome</keyword>
<protein>
    <recommendedName>
        <fullName evidence="4">Secreted protein</fullName>
    </recommendedName>
</protein>
<evidence type="ECO:0000313" key="3">
    <source>
        <dbReference type="Proteomes" id="UP000198937"/>
    </source>
</evidence>
<dbReference type="RefSeq" id="WP_091434147.1">
    <property type="nucleotide sequence ID" value="NZ_BMMJ01000006.1"/>
</dbReference>
<dbReference type="STRING" id="683228.GA0070617_0877"/>
<reference evidence="2 3" key="1">
    <citation type="submission" date="2016-06" db="EMBL/GenBank/DDBJ databases">
        <authorList>
            <person name="Kjaerup R.B."/>
            <person name="Dalgaard T.S."/>
            <person name="Juul-Madsen H.R."/>
        </authorList>
    </citation>
    <scope>NUCLEOTIDE SEQUENCE [LARGE SCALE GENOMIC DNA]</scope>
    <source>
        <strain evidence="2 3">DSM 45577</strain>
    </source>
</reference>
<sequence length="180" mass="19864">MTSTRPLAHPELPPIVALDVDGVLNPANPAHAAALGYQPHRYDGPGPDGQHVTGTVWLHPDHGPWLRELAEHAQPVWCTSWNHLAAQWIAPRLDLPTTWPHVPVHAGGVRFGHQSKLSALYPWATRRALAILDDEFGGKDPTTADQRTRDGAPTLLHPVDPSHGLRRADIDTVLTWLRRL</sequence>
<name>A0A1C6U3G1_9ACTN</name>
<gene>
    <name evidence="2" type="ORF">GA0070617_0877</name>
</gene>
<dbReference type="InterPro" id="IPR036412">
    <property type="entry name" value="HAD-like_sf"/>
</dbReference>
<dbReference type="AlphaFoldDB" id="A0A1C6U3G1"/>
<evidence type="ECO:0008006" key="4">
    <source>
        <dbReference type="Google" id="ProtNLM"/>
    </source>
</evidence>